<keyword evidence="2" id="KW-1185">Reference proteome</keyword>
<dbReference type="Proteomes" id="UP000192277">
    <property type="component" value="Unassembled WGS sequence"/>
</dbReference>
<name>A0ABX3NQ83_9BACT</name>
<gene>
    <name evidence="1" type="ORF">A4D02_13735</name>
</gene>
<accession>A0ABX3NQ83</accession>
<dbReference type="EMBL" id="LWBO01000044">
    <property type="protein sequence ID" value="OQP42621.1"/>
    <property type="molecule type" value="Genomic_DNA"/>
</dbReference>
<organism evidence="1 2">
    <name type="scientific">Niastella koreensis</name>
    <dbReference type="NCBI Taxonomy" id="354356"/>
    <lineage>
        <taxon>Bacteria</taxon>
        <taxon>Pseudomonadati</taxon>
        <taxon>Bacteroidota</taxon>
        <taxon>Chitinophagia</taxon>
        <taxon>Chitinophagales</taxon>
        <taxon>Chitinophagaceae</taxon>
        <taxon>Niastella</taxon>
    </lineage>
</organism>
<reference evidence="1 2" key="1">
    <citation type="submission" date="2016-04" db="EMBL/GenBank/DDBJ databases">
        <authorList>
            <person name="Chen L."/>
            <person name="Zhuang W."/>
            <person name="Wang G."/>
        </authorList>
    </citation>
    <scope>NUCLEOTIDE SEQUENCE [LARGE SCALE GENOMIC DNA]</scope>
    <source>
        <strain evidence="2">GR20</strain>
    </source>
</reference>
<protein>
    <recommendedName>
        <fullName evidence="3">Fibrobacter succinogenes major paralogous domain-containing protein</fullName>
    </recommendedName>
</protein>
<dbReference type="RefSeq" id="WP_014220925.1">
    <property type="nucleotide sequence ID" value="NZ_LWBO01000044.1"/>
</dbReference>
<evidence type="ECO:0000313" key="1">
    <source>
        <dbReference type="EMBL" id="OQP42621.1"/>
    </source>
</evidence>
<evidence type="ECO:0000313" key="2">
    <source>
        <dbReference type="Proteomes" id="UP000192277"/>
    </source>
</evidence>
<sequence>MNFFSFCFGLSNRQDRLAFSILLKCFSIGGLILIVISSCNKKNDTPPPTVPTVTTTALTNITTSSATSGGTIVSDGNAKISQSGIVWSKVNKTPTLTDSVIAGTTSSGSFTINLGGLDFNTVYYLRAFATNIVGTGYGNVVMLNTTNDTTKVRFTYNGQEVVYGIIVSPTTGKKWLDRNLGGKRIATSFDDYQAYGDLFQWGRPADGHQLINWTSSAIGAAINGVTTVIATSDIPGHSNFITPPAATPYDWRNDNNSNRWATVSQGPCPSGWHVPTRSEWGAEVSSAATGGTASIGGITDYITAYNFLKLTASGRRRGYGSSAGQFHRTGISGIYWSSSILTGFYTTASQFQSFDTDVQIDGDDLSVGASVRCIKN</sequence>
<evidence type="ECO:0008006" key="3">
    <source>
        <dbReference type="Google" id="ProtNLM"/>
    </source>
</evidence>
<comment type="caution">
    <text evidence="1">The sequence shown here is derived from an EMBL/GenBank/DDBJ whole genome shotgun (WGS) entry which is preliminary data.</text>
</comment>
<proteinExistence type="predicted"/>